<keyword evidence="2" id="KW-0812">Transmembrane</keyword>
<dbReference type="EMBL" id="JAVHJL010000006">
    <property type="protein sequence ID" value="KAK6501263.1"/>
    <property type="molecule type" value="Genomic_DNA"/>
</dbReference>
<evidence type="ECO:0000313" key="3">
    <source>
        <dbReference type="EMBL" id="KAK6501263.1"/>
    </source>
</evidence>
<evidence type="ECO:0000256" key="1">
    <source>
        <dbReference type="SAM" id="MobiDB-lite"/>
    </source>
</evidence>
<evidence type="ECO:0000313" key="4">
    <source>
        <dbReference type="Proteomes" id="UP001370758"/>
    </source>
</evidence>
<organism evidence="3 4">
    <name type="scientific">Arthrobotrys musiformis</name>
    <dbReference type="NCBI Taxonomy" id="47236"/>
    <lineage>
        <taxon>Eukaryota</taxon>
        <taxon>Fungi</taxon>
        <taxon>Dikarya</taxon>
        <taxon>Ascomycota</taxon>
        <taxon>Pezizomycotina</taxon>
        <taxon>Orbiliomycetes</taxon>
        <taxon>Orbiliales</taxon>
        <taxon>Orbiliaceae</taxon>
        <taxon>Arthrobotrys</taxon>
    </lineage>
</organism>
<name>A0AAV9W3X8_9PEZI</name>
<accession>A0AAV9W3X8</accession>
<dbReference type="Proteomes" id="UP001370758">
    <property type="component" value="Unassembled WGS sequence"/>
</dbReference>
<feature type="transmembrane region" description="Helical" evidence="2">
    <location>
        <begin position="269"/>
        <end position="285"/>
    </location>
</feature>
<dbReference type="AlphaFoldDB" id="A0AAV9W3X8"/>
<keyword evidence="4" id="KW-1185">Reference proteome</keyword>
<proteinExistence type="predicted"/>
<gene>
    <name evidence="3" type="ORF">TWF481_009104</name>
</gene>
<feature type="transmembrane region" description="Helical" evidence="2">
    <location>
        <begin position="207"/>
        <end position="226"/>
    </location>
</feature>
<reference evidence="3 4" key="1">
    <citation type="submission" date="2023-08" db="EMBL/GenBank/DDBJ databases">
        <authorList>
            <person name="Palmer J.M."/>
        </authorList>
    </citation>
    <scope>NUCLEOTIDE SEQUENCE [LARGE SCALE GENOMIC DNA]</scope>
    <source>
        <strain evidence="3 4">TWF481</strain>
    </source>
</reference>
<keyword evidence="2" id="KW-0472">Membrane</keyword>
<feature type="transmembrane region" description="Helical" evidence="2">
    <location>
        <begin position="232"/>
        <end position="249"/>
    </location>
</feature>
<feature type="region of interest" description="Disordered" evidence="1">
    <location>
        <begin position="1"/>
        <end position="115"/>
    </location>
</feature>
<protein>
    <submittedName>
        <fullName evidence="3">Uncharacterized protein</fullName>
    </submittedName>
</protein>
<sequence>MAATGIRSYAEGRAADSRRSGRLPQNRTVESGAQSHDTHGWQPRTIFKRASRAPSLPPVLEDTSQGSRTKSKPDEKPLPAERPGYETLDQSAKPSAYNPVTKPKTPATQKGSSYTKPIGERMRVYHSLGSRSGIWTTIASGFRELYVSPLRALQMILTSISRSVRVSVLKNLKIPKGFFSLPSRQRKVSRSVAIHPKRRVIAERKNAKIVILLLIMTSSFWTTAFPIATMEILFLVALSCIPIGVLSMFQKYQSGNLGVIAQWKGSISYLAIIGFFMTLKMLWIIEASEAFYTERHQSAKLCNV</sequence>
<feature type="compositionally biased region" description="Polar residues" evidence="1">
    <location>
        <begin position="23"/>
        <end position="35"/>
    </location>
</feature>
<feature type="compositionally biased region" description="Polar residues" evidence="1">
    <location>
        <begin position="106"/>
        <end position="115"/>
    </location>
</feature>
<evidence type="ECO:0000256" key="2">
    <source>
        <dbReference type="SAM" id="Phobius"/>
    </source>
</evidence>
<comment type="caution">
    <text evidence="3">The sequence shown here is derived from an EMBL/GenBank/DDBJ whole genome shotgun (WGS) entry which is preliminary data.</text>
</comment>
<keyword evidence="2" id="KW-1133">Transmembrane helix</keyword>